<dbReference type="Gene3D" id="3.40.630.10">
    <property type="entry name" value="Zn peptidases"/>
    <property type="match status" value="1"/>
</dbReference>
<dbReference type="PATRIC" id="fig|762836.4.peg.1713"/>
<name>A0A1E7WYB8_9BURK</name>
<dbReference type="PANTHER" id="PTHR12147:SF56">
    <property type="entry name" value="AMINOPEPTIDASE YDR415C-RELATED"/>
    <property type="match status" value="1"/>
</dbReference>
<sequence>MRLTMFALAAGLAFQATAHAQAGQPVVTEAPLRAHLSFLADDLFEGRGTGQRGGLLAVRYLETQAAAIGLKPLADGTYRQSVKIEGTKLLPGSALSFDIAGKTVTPKVGEEILIGTMSGKQDVAIDAPLVFVGYGAEAPEEKWDDYKGLDVKGKVLVMMVNDPQPTLDEPNRFAGKAYTYYGRWLYKFEEAVRRGAAGALLIHTTPSASYPWSVPANGFGHERFHLKGKGNPVEGWLQEDTARSLFAAAGFDLDKLRAAAERRDFKPVDLNTRVHGQLRSSVRQIEEFNVAGIVPGTDARLKEQAVIYSAHWDHMGMDEASAADRTKPVDNGQHDHIYNGAIDNASGTAALLVMAAEAVKHPAKRTQVFLWPAAEEQGLLGAAAYVQNPAWPLDKTTADLNLDSMNFVGKTSDIGVAGAERSSLYEASGAVAKKMGLTLAPAIPDLSGAFFRADHFVFAKAGIPAFNVGSAVFSGDGHFTFVKDLEASRAKLVAFKKDYHQVTDEYRPQWDLSGMVQQAQFTLNLGYYVANAPAMQTWKAGEAFGKVKRAK</sequence>
<evidence type="ECO:0000313" key="10">
    <source>
        <dbReference type="Proteomes" id="UP000175989"/>
    </source>
</evidence>
<dbReference type="OrthoDB" id="9778250at2"/>
<dbReference type="AlphaFoldDB" id="A0A1E7WYB8"/>
<dbReference type="InterPro" id="IPR046450">
    <property type="entry name" value="PA_dom_sf"/>
</dbReference>
<keyword evidence="2" id="KW-0645">Protease</keyword>
<dbReference type="InterPro" id="IPR007484">
    <property type="entry name" value="Peptidase_M28"/>
</dbReference>
<keyword evidence="10" id="KW-1185">Reference proteome</keyword>
<dbReference type="EMBL" id="LROM01000068">
    <property type="protein sequence ID" value="OFA04757.1"/>
    <property type="molecule type" value="Genomic_DNA"/>
</dbReference>
<dbReference type="RefSeq" id="WP_070247352.1">
    <property type="nucleotide sequence ID" value="NZ_LROM01000068.1"/>
</dbReference>
<organism evidence="9 10">
    <name type="scientific">Duganella phyllosphaerae</name>
    <dbReference type="NCBI Taxonomy" id="762836"/>
    <lineage>
        <taxon>Bacteria</taxon>
        <taxon>Pseudomonadati</taxon>
        <taxon>Pseudomonadota</taxon>
        <taxon>Betaproteobacteria</taxon>
        <taxon>Burkholderiales</taxon>
        <taxon>Oxalobacteraceae</taxon>
        <taxon>Telluria group</taxon>
        <taxon>Duganella</taxon>
    </lineage>
</organism>
<dbReference type="Pfam" id="PF04389">
    <property type="entry name" value="Peptidase_M28"/>
    <property type="match status" value="1"/>
</dbReference>
<evidence type="ECO:0000313" key="9">
    <source>
        <dbReference type="EMBL" id="OFA04757.1"/>
    </source>
</evidence>
<dbReference type="Gene3D" id="3.50.30.30">
    <property type="match status" value="1"/>
</dbReference>
<dbReference type="SUPFAM" id="SSF53187">
    <property type="entry name" value="Zn-dependent exopeptidases"/>
    <property type="match status" value="1"/>
</dbReference>
<evidence type="ECO:0000256" key="2">
    <source>
        <dbReference type="ARBA" id="ARBA00022670"/>
    </source>
</evidence>
<keyword evidence="4 7" id="KW-0732">Signal</keyword>
<evidence type="ECO:0000256" key="7">
    <source>
        <dbReference type="SAM" id="SignalP"/>
    </source>
</evidence>
<keyword evidence="1" id="KW-0031">Aminopeptidase</keyword>
<reference evidence="10" key="1">
    <citation type="journal article" date="2016" name="Front. Microbiol.">
        <title>Molecular Keys to the Janthinobacterium and Duganella spp. Interaction with the Plant Pathogen Fusarium graminearum.</title>
        <authorList>
            <person name="Haack F.S."/>
            <person name="Poehlein A."/>
            <person name="Kroger C."/>
            <person name="Voigt C.A."/>
            <person name="Piepenbring M."/>
            <person name="Bode H.B."/>
            <person name="Daniel R."/>
            <person name="Schafer W."/>
            <person name="Streit W.R."/>
        </authorList>
    </citation>
    <scope>NUCLEOTIDE SEQUENCE [LARGE SCALE GENOMIC DNA]</scope>
    <source>
        <strain evidence="10">T54</strain>
    </source>
</reference>
<dbReference type="PANTHER" id="PTHR12147">
    <property type="entry name" value="METALLOPEPTIDASE M28 FAMILY MEMBER"/>
    <property type="match status" value="1"/>
</dbReference>
<dbReference type="GO" id="GO:0004177">
    <property type="term" value="F:aminopeptidase activity"/>
    <property type="evidence" value="ECO:0007669"/>
    <property type="project" value="UniProtKB-KW"/>
</dbReference>
<gene>
    <name evidence="9" type="ORF">DUPY_16430</name>
</gene>
<feature type="signal peptide" evidence="7">
    <location>
        <begin position="1"/>
        <end position="20"/>
    </location>
</feature>
<feature type="chain" id="PRO_5009207996" evidence="7">
    <location>
        <begin position="21"/>
        <end position="551"/>
    </location>
</feature>
<keyword evidence="6" id="KW-0862">Zinc</keyword>
<keyword evidence="3" id="KW-0479">Metal-binding</keyword>
<dbReference type="InterPro" id="IPR045175">
    <property type="entry name" value="M28_fam"/>
</dbReference>
<dbReference type="GO" id="GO:0046872">
    <property type="term" value="F:metal ion binding"/>
    <property type="evidence" value="ECO:0007669"/>
    <property type="project" value="UniProtKB-KW"/>
</dbReference>
<evidence type="ECO:0000256" key="3">
    <source>
        <dbReference type="ARBA" id="ARBA00022723"/>
    </source>
</evidence>
<evidence type="ECO:0000256" key="6">
    <source>
        <dbReference type="ARBA" id="ARBA00022833"/>
    </source>
</evidence>
<accession>A0A1E7WYB8</accession>
<evidence type="ECO:0000256" key="4">
    <source>
        <dbReference type="ARBA" id="ARBA00022729"/>
    </source>
</evidence>
<dbReference type="SUPFAM" id="SSF52025">
    <property type="entry name" value="PA domain"/>
    <property type="match status" value="1"/>
</dbReference>
<evidence type="ECO:0000259" key="8">
    <source>
        <dbReference type="Pfam" id="PF04389"/>
    </source>
</evidence>
<dbReference type="Proteomes" id="UP000175989">
    <property type="component" value="Unassembled WGS sequence"/>
</dbReference>
<protein>
    <submittedName>
        <fullName evidence="9">Peptidase family M28</fullName>
    </submittedName>
</protein>
<evidence type="ECO:0000256" key="5">
    <source>
        <dbReference type="ARBA" id="ARBA00022801"/>
    </source>
</evidence>
<keyword evidence="5" id="KW-0378">Hydrolase</keyword>
<dbReference type="GO" id="GO:0006508">
    <property type="term" value="P:proteolysis"/>
    <property type="evidence" value="ECO:0007669"/>
    <property type="project" value="UniProtKB-KW"/>
</dbReference>
<comment type="caution">
    <text evidence="9">The sequence shown here is derived from an EMBL/GenBank/DDBJ whole genome shotgun (WGS) entry which is preliminary data.</text>
</comment>
<dbReference type="GO" id="GO:0008235">
    <property type="term" value="F:metalloexopeptidase activity"/>
    <property type="evidence" value="ECO:0007669"/>
    <property type="project" value="InterPro"/>
</dbReference>
<evidence type="ECO:0000256" key="1">
    <source>
        <dbReference type="ARBA" id="ARBA00022438"/>
    </source>
</evidence>
<proteinExistence type="predicted"/>
<feature type="domain" description="Peptidase M28" evidence="8">
    <location>
        <begin position="289"/>
        <end position="518"/>
    </location>
</feature>